<feature type="compositionally biased region" description="Polar residues" evidence="1">
    <location>
        <begin position="29"/>
        <end position="39"/>
    </location>
</feature>
<dbReference type="EMBL" id="AZBU02000001">
    <property type="protein sequence ID" value="TMS38376.1"/>
    <property type="molecule type" value="Genomic_DNA"/>
</dbReference>
<keyword evidence="3" id="KW-1185">Reference proteome</keyword>
<gene>
    <name evidence="2" type="ORF">L596_005115</name>
</gene>
<organism evidence="2 3">
    <name type="scientific">Steinernema carpocapsae</name>
    <name type="common">Entomopathogenic nematode</name>
    <dbReference type="NCBI Taxonomy" id="34508"/>
    <lineage>
        <taxon>Eukaryota</taxon>
        <taxon>Metazoa</taxon>
        <taxon>Ecdysozoa</taxon>
        <taxon>Nematoda</taxon>
        <taxon>Chromadorea</taxon>
        <taxon>Rhabditida</taxon>
        <taxon>Tylenchina</taxon>
        <taxon>Panagrolaimomorpha</taxon>
        <taxon>Strongyloidoidea</taxon>
        <taxon>Steinernematidae</taxon>
        <taxon>Steinernema</taxon>
    </lineage>
</organism>
<comment type="caution">
    <text evidence="2">The sequence shown here is derived from an EMBL/GenBank/DDBJ whole genome shotgun (WGS) entry which is preliminary data.</text>
</comment>
<name>A0A4U8UXZ3_STECR</name>
<feature type="region of interest" description="Disordered" evidence="1">
    <location>
        <begin position="14"/>
        <end position="45"/>
    </location>
</feature>
<evidence type="ECO:0000313" key="2">
    <source>
        <dbReference type="EMBL" id="TMS38376.1"/>
    </source>
</evidence>
<reference evidence="2 3" key="1">
    <citation type="journal article" date="2015" name="Genome Biol.">
        <title>Comparative genomics of Steinernema reveals deeply conserved gene regulatory networks.</title>
        <authorList>
            <person name="Dillman A.R."/>
            <person name="Macchietto M."/>
            <person name="Porter C.F."/>
            <person name="Rogers A."/>
            <person name="Williams B."/>
            <person name="Antoshechkin I."/>
            <person name="Lee M.M."/>
            <person name="Goodwin Z."/>
            <person name="Lu X."/>
            <person name="Lewis E.E."/>
            <person name="Goodrich-Blair H."/>
            <person name="Stock S.P."/>
            <person name="Adams B.J."/>
            <person name="Sternberg P.W."/>
            <person name="Mortazavi A."/>
        </authorList>
    </citation>
    <scope>NUCLEOTIDE SEQUENCE [LARGE SCALE GENOMIC DNA]</scope>
    <source>
        <strain evidence="2 3">ALL</strain>
    </source>
</reference>
<protein>
    <submittedName>
        <fullName evidence="2">Uncharacterized protein</fullName>
    </submittedName>
</protein>
<reference evidence="2 3" key="2">
    <citation type="journal article" date="2019" name="G3 (Bethesda)">
        <title>Hybrid Assembly of the Genome of the Entomopathogenic Nematode Steinernema carpocapsae Identifies the X-Chromosome.</title>
        <authorList>
            <person name="Serra L."/>
            <person name="Macchietto M."/>
            <person name="Macias-Munoz A."/>
            <person name="McGill C.J."/>
            <person name="Rodriguez I.M."/>
            <person name="Rodriguez B."/>
            <person name="Murad R."/>
            <person name="Mortazavi A."/>
        </authorList>
    </citation>
    <scope>NUCLEOTIDE SEQUENCE [LARGE SCALE GENOMIC DNA]</scope>
    <source>
        <strain evidence="2 3">ALL</strain>
    </source>
</reference>
<sequence length="83" mass="8933">MSPVIGSCVPFASKRHPDATDYAEGLRSPASSDDVSVTSGHPRRRRLQIPAKNPVGFCSCMIVNGLSLASVFVPPLRRIGWVL</sequence>
<dbReference type="Proteomes" id="UP000298663">
    <property type="component" value="Unassembled WGS sequence"/>
</dbReference>
<evidence type="ECO:0000313" key="3">
    <source>
        <dbReference type="Proteomes" id="UP000298663"/>
    </source>
</evidence>
<proteinExistence type="predicted"/>
<evidence type="ECO:0000256" key="1">
    <source>
        <dbReference type="SAM" id="MobiDB-lite"/>
    </source>
</evidence>
<dbReference type="AlphaFoldDB" id="A0A4U8UXZ3"/>
<accession>A0A4U8UXZ3</accession>